<keyword evidence="12" id="KW-0520">NAD</keyword>
<evidence type="ECO:0000256" key="6">
    <source>
        <dbReference type="ARBA" id="ARBA00022692"/>
    </source>
</evidence>
<evidence type="ECO:0000256" key="7">
    <source>
        <dbReference type="ARBA" id="ARBA00022792"/>
    </source>
</evidence>
<keyword evidence="8 14" id="KW-1133">Transmembrane helix</keyword>
<dbReference type="RefSeq" id="YP_010586627.1">
    <property type="nucleotide sequence ID" value="NC_069289.1"/>
</dbReference>
<dbReference type="InterPro" id="IPR001694">
    <property type="entry name" value="NADH_UbQ_OxRdtase_su1/FPO"/>
</dbReference>
<keyword evidence="10 13" id="KW-0496">Mitochondrion</keyword>
<keyword evidence="9 13" id="KW-0830">Ubiquinone</keyword>
<dbReference type="HAMAP" id="MF_01350">
    <property type="entry name" value="NDH1_NuoH"/>
    <property type="match status" value="1"/>
</dbReference>
<feature type="transmembrane region" description="Helical" evidence="14">
    <location>
        <begin position="149"/>
        <end position="172"/>
    </location>
</feature>
<evidence type="ECO:0000256" key="3">
    <source>
        <dbReference type="ARBA" id="ARBA00010535"/>
    </source>
</evidence>
<proteinExistence type="inferred from homology"/>
<feature type="transmembrane region" description="Helical" evidence="14">
    <location>
        <begin position="256"/>
        <end position="272"/>
    </location>
</feature>
<comment type="catalytic activity">
    <reaction evidence="13">
        <text>a ubiquinone + NADH + 5 H(+)(in) = a ubiquinol + NAD(+) + 4 H(+)(out)</text>
        <dbReference type="Rhea" id="RHEA:29091"/>
        <dbReference type="Rhea" id="RHEA-COMP:9565"/>
        <dbReference type="Rhea" id="RHEA-COMP:9566"/>
        <dbReference type="ChEBI" id="CHEBI:15378"/>
        <dbReference type="ChEBI" id="CHEBI:16389"/>
        <dbReference type="ChEBI" id="CHEBI:17976"/>
        <dbReference type="ChEBI" id="CHEBI:57540"/>
        <dbReference type="ChEBI" id="CHEBI:57945"/>
        <dbReference type="EC" id="7.1.1.2"/>
    </reaction>
</comment>
<evidence type="ECO:0000256" key="13">
    <source>
        <dbReference type="RuleBase" id="RU000473"/>
    </source>
</evidence>
<reference evidence="15" key="1">
    <citation type="submission" date="2021-11" db="EMBL/GenBank/DDBJ databases">
        <authorList>
            <person name="Ge X.-Y."/>
            <person name="Peng L."/>
            <person name="Sun C.-H."/>
            <person name="Wang B.-X."/>
        </authorList>
    </citation>
    <scope>NUCLEOTIDE SEQUENCE</scope>
</reference>
<dbReference type="AlphaFoldDB" id="A0A9E8RU27"/>
<dbReference type="GO" id="GO:0008137">
    <property type="term" value="F:NADH dehydrogenase (ubiquinone) activity"/>
    <property type="evidence" value="ECO:0007669"/>
    <property type="project" value="UniProtKB-EC"/>
</dbReference>
<reference evidence="15" key="2">
    <citation type="journal article" date="2022" name="Syst. Entomol.">
        <title>Massive gene rearrangements of mitochondrial genomes and implications for the phylogeny of Trichoptera (Insecta).</title>
        <authorList>
            <person name="Ge X."/>
            <person name="Peng L."/>
            <person name="Vogler A.P."/>
            <person name="Morse J.C."/>
            <person name="Yang L."/>
            <person name="Sun C."/>
            <person name="Wang B."/>
        </authorList>
    </citation>
    <scope>NUCLEOTIDE SEQUENCE</scope>
</reference>
<feature type="transmembrane region" description="Helical" evidence="14">
    <location>
        <begin position="226"/>
        <end position="250"/>
    </location>
</feature>
<evidence type="ECO:0000256" key="10">
    <source>
        <dbReference type="ARBA" id="ARBA00023128"/>
    </source>
</evidence>
<organism evidence="15">
    <name type="scientific">Triaenodes qinglingensis</name>
    <dbReference type="NCBI Taxonomy" id="2904906"/>
    <lineage>
        <taxon>Eukaryota</taxon>
        <taxon>Metazoa</taxon>
        <taxon>Ecdysozoa</taxon>
        <taxon>Arthropoda</taxon>
        <taxon>Hexapoda</taxon>
        <taxon>Insecta</taxon>
        <taxon>Pterygota</taxon>
        <taxon>Neoptera</taxon>
        <taxon>Endopterygota</taxon>
        <taxon>Trichoptera</taxon>
        <taxon>Integripalpia</taxon>
        <taxon>Brevitentoria</taxon>
        <taxon>Leptoceroidea</taxon>
        <taxon>Leptoceridae</taxon>
        <taxon>Leptocerinae</taxon>
        <taxon>Triaenodini</taxon>
        <taxon>Triaenodes</taxon>
    </lineage>
</organism>
<dbReference type="PROSITE" id="PS00667">
    <property type="entry name" value="COMPLEX1_ND1_1"/>
    <property type="match status" value="1"/>
</dbReference>
<dbReference type="EMBL" id="OL678054">
    <property type="protein sequence ID" value="UZZ44441.1"/>
    <property type="molecule type" value="Genomic_DNA"/>
</dbReference>
<sequence length="312" mass="36410">MNYLETYLSIFSLIILLVMVLVSVAFFTLFERKILGYIQLRKGPNKVGFYGIVQPFNDAIKLFSKEYMTVFLSNYLFFYIAPFINFFVSLFIWGLIPFSEILVHFNYSLLFMFSVLSVTIYFIMLMAWSSNSKYSMLGGLRSMAQVISYEVSLMLIILSLIFLVLTFNYVNLSGFQELVWFLWVLYPLFICLFVSFLAETNRSPFDFAEGESELVSGFNIEYGSGLFAAIFLAEYTSILFFCFLLSFMFLGSVYSLSFYIKVIILVFMVNWVRGVMPRYRYDKLMYLNWKIYLPISLNYLILILGGVMFMSG</sequence>
<feature type="transmembrane region" description="Helical" evidence="14">
    <location>
        <begin position="292"/>
        <end position="311"/>
    </location>
</feature>
<protein>
    <recommendedName>
        <fullName evidence="4 13">NADH-ubiquinone oxidoreductase chain 1</fullName>
        <ecNumber evidence="13">7.1.1.2</ecNumber>
    </recommendedName>
</protein>
<accession>A0A9E8RU27</accession>
<evidence type="ECO:0000313" key="15">
    <source>
        <dbReference type="EMBL" id="UZZ44441.1"/>
    </source>
</evidence>
<dbReference type="InterPro" id="IPR018086">
    <property type="entry name" value="NADH_UbQ_OxRdtase_su1_CS"/>
</dbReference>
<dbReference type="EC" id="7.1.1.2" evidence="13"/>
<evidence type="ECO:0000256" key="1">
    <source>
        <dbReference type="ARBA" id="ARBA00003257"/>
    </source>
</evidence>
<gene>
    <name evidence="15" type="primary">ND1</name>
</gene>
<feature type="transmembrane region" description="Helical" evidence="14">
    <location>
        <begin position="108"/>
        <end position="128"/>
    </location>
</feature>
<keyword evidence="5" id="KW-0813">Transport</keyword>
<dbReference type="PANTHER" id="PTHR11432:SF3">
    <property type="entry name" value="NADH-UBIQUINONE OXIDOREDUCTASE CHAIN 1"/>
    <property type="match status" value="1"/>
</dbReference>
<evidence type="ECO:0000256" key="12">
    <source>
        <dbReference type="RuleBase" id="RU000471"/>
    </source>
</evidence>
<dbReference type="GO" id="GO:0003954">
    <property type="term" value="F:NADH dehydrogenase activity"/>
    <property type="evidence" value="ECO:0007669"/>
    <property type="project" value="TreeGrafter"/>
</dbReference>
<dbReference type="PROSITE" id="PS00668">
    <property type="entry name" value="COMPLEX1_ND1_2"/>
    <property type="match status" value="1"/>
</dbReference>
<evidence type="ECO:0000256" key="11">
    <source>
        <dbReference type="ARBA" id="ARBA00023136"/>
    </source>
</evidence>
<evidence type="ECO:0000256" key="2">
    <source>
        <dbReference type="ARBA" id="ARBA00004448"/>
    </source>
</evidence>
<dbReference type="PANTHER" id="PTHR11432">
    <property type="entry name" value="NADH DEHYDROGENASE SUBUNIT 1"/>
    <property type="match status" value="1"/>
</dbReference>
<evidence type="ECO:0000256" key="14">
    <source>
        <dbReference type="SAM" id="Phobius"/>
    </source>
</evidence>
<evidence type="ECO:0000256" key="4">
    <source>
        <dbReference type="ARBA" id="ARBA00021009"/>
    </source>
</evidence>
<comment type="function">
    <text evidence="1">Core subunit of the mitochondrial membrane respiratory chain NADH dehydrogenase (Complex I) that is believed to belong to the minimal assembly required for catalysis. Complex I functions in the transfer of electrons from NADH to the respiratory chain. The immediate electron acceptor for the enzyme is believed to be ubiquinone.</text>
</comment>
<feature type="transmembrane region" description="Helical" evidence="14">
    <location>
        <begin position="178"/>
        <end position="198"/>
    </location>
</feature>
<evidence type="ECO:0000256" key="9">
    <source>
        <dbReference type="ARBA" id="ARBA00023075"/>
    </source>
</evidence>
<feature type="transmembrane region" description="Helical" evidence="14">
    <location>
        <begin position="75"/>
        <end position="96"/>
    </location>
</feature>
<geneLocation type="mitochondrion" evidence="15"/>
<name>A0A9E8RU27_9NEOP</name>
<keyword evidence="7" id="KW-0999">Mitochondrion inner membrane</keyword>
<comment type="subcellular location">
    <subcellularLocation>
        <location evidence="2 12">Mitochondrion inner membrane</location>
        <topology evidence="2 12">Multi-pass membrane protein</topology>
    </subcellularLocation>
</comment>
<dbReference type="GO" id="GO:0009060">
    <property type="term" value="P:aerobic respiration"/>
    <property type="evidence" value="ECO:0007669"/>
    <property type="project" value="TreeGrafter"/>
</dbReference>
<dbReference type="CTD" id="4535"/>
<evidence type="ECO:0000256" key="8">
    <source>
        <dbReference type="ARBA" id="ARBA00022989"/>
    </source>
</evidence>
<feature type="transmembrane region" description="Helical" evidence="14">
    <location>
        <begin position="6"/>
        <end position="30"/>
    </location>
</feature>
<evidence type="ECO:0000256" key="5">
    <source>
        <dbReference type="ARBA" id="ARBA00022448"/>
    </source>
</evidence>
<keyword evidence="6 12" id="KW-0812">Transmembrane</keyword>
<dbReference type="GeneID" id="77426805"/>
<dbReference type="GO" id="GO:0005743">
    <property type="term" value="C:mitochondrial inner membrane"/>
    <property type="evidence" value="ECO:0007669"/>
    <property type="project" value="UniProtKB-SubCell"/>
</dbReference>
<keyword evidence="11 14" id="KW-0472">Membrane</keyword>
<dbReference type="Pfam" id="PF00146">
    <property type="entry name" value="NADHdh"/>
    <property type="match status" value="1"/>
</dbReference>
<comment type="similarity">
    <text evidence="3 12">Belongs to the complex I subunit 1 family.</text>
</comment>